<evidence type="ECO:0000256" key="4">
    <source>
        <dbReference type="ARBA" id="ARBA00016902"/>
    </source>
</evidence>
<feature type="compositionally biased region" description="Basic and acidic residues" evidence="14">
    <location>
        <begin position="417"/>
        <end position="429"/>
    </location>
</feature>
<proteinExistence type="inferred from homology"/>
<dbReference type="KEGG" id="wne:PIG85_06935"/>
<evidence type="ECO:0000259" key="15">
    <source>
        <dbReference type="PROSITE" id="PS50059"/>
    </source>
</evidence>
<evidence type="ECO:0000256" key="9">
    <source>
        <dbReference type="ARBA" id="ARBA00023306"/>
    </source>
</evidence>
<dbReference type="InterPro" id="IPR001179">
    <property type="entry name" value="PPIase_FKBP_dom"/>
</dbReference>
<evidence type="ECO:0000256" key="8">
    <source>
        <dbReference type="ARBA" id="ARBA00023235"/>
    </source>
</evidence>
<dbReference type="SUPFAM" id="SSF109998">
    <property type="entry name" value="Triger factor/SurA peptide-binding domain-like"/>
    <property type="match status" value="1"/>
</dbReference>
<dbReference type="InterPro" id="IPR008880">
    <property type="entry name" value="Trigger_fac_C"/>
</dbReference>
<comment type="similarity">
    <text evidence="2 11 13">Belongs to the FKBP-type PPIase family. Tig subfamily.</text>
</comment>
<gene>
    <name evidence="11 16" type="primary">tig</name>
    <name evidence="16" type="ORF">PIG85_06935</name>
</gene>
<dbReference type="Pfam" id="PF00254">
    <property type="entry name" value="FKBP_C"/>
    <property type="match status" value="1"/>
</dbReference>
<dbReference type="SUPFAM" id="SSF102735">
    <property type="entry name" value="Trigger factor ribosome-binding domain"/>
    <property type="match status" value="1"/>
</dbReference>
<comment type="function">
    <text evidence="11">Involved in protein export. Acts as a chaperone by maintaining the newly synthesized protein in an open conformation. Functions as a peptidyl-prolyl cis-trans isomerase.</text>
</comment>
<keyword evidence="11" id="KW-0963">Cytoplasm</keyword>
<keyword evidence="8 11" id="KW-0413">Isomerase</keyword>
<comment type="subcellular location">
    <subcellularLocation>
        <location evidence="11">Cytoplasm</location>
    </subcellularLocation>
    <text evidence="11">About half TF is bound to the ribosome near the polypeptide exit tunnel while the other half is free in the cytoplasm.</text>
</comment>
<dbReference type="InterPro" id="IPR037041">
    <property type="entry name" value="Trigger_fac_C_sf"/>
</dbReference>
<protein>
    <recommendedName>
        <fullName evidence="4 11">Trigger factor</fullName>
        <shortName evidence="11">TF</shortName>
        <ecNumber evidence="3 11">5.2.1.8</ecNumber>
    </recommendedName>
    <alternativeName>
        <fullName evidence="10 11">PPIase</fullName>
    </alternativeName>
</protein>
<name>A0AB38XMA4_9ACTO</name>
<evidence type="ECO:0000256" key="3">
    <source>
        <dbReference type="ARBA" id="ARBA00013194"/>
    </source>
</evidence>
<dbReference type="PANTHER" id="PTHR30560:SF3">
    <property type="entry name" value="TRIGGER FACTOR-LIKE PROTEIN TIG, CHLOROPLASTIC"/>
    <property type="match status" value="1"/>
</dbReference>
<dbReference type="EC" id="5.2.1.8" evidence="3 11"/>
<keyword evidence="6 11" id="KW-0697">Rotamase</keyword>
<evidence type="ECO:0000256" key="10">
    <source>
        <dbReference type="ARBA" id="ARBA00029986"/>
    </source>
</evidence>
<dbReference type="Pfam" id="PF05698">
    <property type="entry name" value="Trigger_C"/>
    <property type="match status" value="1"/>
</dbReference>
<feature type="region of interest" description="Disordered" evidence="14">
    <location>
        <begin position="407"/>
        <end position="453"/>
    </location>
</feature>
<comment type="domain">
    <text evidence="11">Consists of 3 domains; the N-terminus binds the ribosome, the middle domain has PPIase activity, while the C-terminus has intrinsic chaperone activity on its own.</text>
</comment>
<comment type="catalytic activity">
    <reaction evidence="1 11 12">
        <text>[protein]-peptidylproline (omega=180) = [protein]-peptidylproline (omega=0)</text>
        <dbReference type="Rhea" id="RHEA:16237"/>
        <dbReference type="Rhea" id="RHEA-COMP:10747"/>
        <dbReference type="Rhea" id="RHEA-COMP:10748"/>
        <dbReference type="ChEBI" id="CHEBI:83833"/>
        <dbReference type="ChEBI" id="CHEBI:83834"/>
        <dbReference type="EC" id="5.2.1.8"/>
    </reaction>
</comment>
<evidence type="ECO:0000256" key="1">
    <source>
        <dbReference type="ARBA" id="ARBA00000971"/>
    </source>
</evidence>
<dbReference type="Proteomes" id="UP001211044">
    <property type="component" value="Chromosome"/>
</dbReference>
<accession>A0AB38XMA4</accession>
<evidence type="ECO:0000313" key="17">
    <source>
        <dbReference type="Proteomes" id="UP001211044"/>
    </source>
</evidence>
<dbReference type="PIRSF" id="PIRSF003095">
    <property type="entry name" value="Trigger_factor"/>
    <property type="match status" value="1"/>
</dbReference>
<evidence type="ECO:0000256" key="2">
    <source>
        <dbReference type="ARBA" id="ARBA00005464"/>
    </source>
</evidence>
<evidence type="ECO:0000313" key="16">
    <source>
        <dbReference type="EMBL" id="WCE45398.1"/>
    </source>
</evidence>
<dbReference type="PROSITE" id="PS50059">
    <property type="entry name" value="FKBP_PPIASE"/>
    <property type="match status" value="1"/>
</dbReference>
<dbReference type="RefSeq" id="WP_004804635.1">
    <property type="nucleotide sequence ID" value="NZ_CP116394.1"/>
</dbReference>
<dbReference type="AlphaFoldDB" id="A0AB38XMA4"/>
<dbReference type="EMBL" id="CP116394">
    <property type="protein sequence ID" value="WCE45398.1"/>
    <property type="molecule type" value="Genomic_DNA"/>
</dbReference>
<dbReference type="NCBIfam" id="TIGR00115">
    <property type="entry name" value="tig"/>
    <property type="match status" value="1"/>
</dbReference>
<dbReference type="GO" id="GO:0051301">
    <property type="term" value="P:cell division"/>
    <property type="evidence" value="ECO:0007669"/>
    <property type="project" value="UniProtKB-KW"/>
</dbReference>
<evidence type="ECO:0000256" key="5">
    <source>
        <dbReference type="ARBA" id="ARBA00022618"/>
    </source>
</evidence>
<dbReference type="InterPro" id="IPR036611">
    <property type="entry name" value="Trigger_fac_ribosome-bd_sf"/>
</dbReference>
<evidence type="ECO:0000256" key="11">
    <source>
        <dbReference type="HAMAP-Rule" id="MF_00303"/>
    </source>
</evidence>
<dbReference type="InterPro" id="IPR005215">
    <property type="entry name" value="Trig_fac"/>
</dbReference>
<dbReference type="SUPFAM" id="SSF54534">
    <property type="entry name" value="FKBP-like"/>
    <property type="match status" value="1"/>
</dbReference>
<dbReference type="GO" id="GO:0044183">
    <property type="term" value="F:protein folding chaperone"/>
    <property type="evidence" value="ECO:0007669"/>
    <property type="project" value="TreeGrafter"/>
</dbReference>
<keyword evidence="9 11" id="KW-0131">Cell cycle</keyword>
<dbReference type="Pfam" id="PF05697">
    <property type="entry name" value="Trigger_N"/>
    <property type="match status" value="1"/>
</dbReference>
<evidence type="ECO:0000256" key="14">
    <source>
        <dbReference type="SAM" id="MobiDB-lite"/>
    </source>
</evidence>
<dbReference type="InterPro" id="IPR027304">
    <property type="entry name" value="Trigger_fact/SurA_dom_sf"/>
</dbReference>
<dbReference type="PANTHER" id="PTHR30560">
    <property type="entry name" value="TRIGGER FACTOR CHAPERONE AND PEPTIDYL-PROLYL CIS/TRANS ISOMERASE"/>
    <property type="match status" value="1"/>
</dbReference>
<dbReference type="GO" id="GO:0043335">
    <property type="term" value="P:protein unfolding"/>
    <property type="evidence" value="ECO:0007669"/>
    <property type="project" value="TreeGrafter"/>
</dbReference>
<evidence type="ECO:0000256" key="12">
    <source>
        <dbReference type="PROSITE-ProRule" id="PRU00277"/>
    </source>
</evidence>
<dbReference type="InterPro" id="IPR008881">
    <property type="entry name" value="Trigger_fac_ribosome-bd_bac"/>
</dbReference>
<dbReference type="GO" id="GO:0003755">
    <property type="term" value="F:peptidyl-prolyl cis-trans isomerase activity"/>
    <property type="evidence" value="ECO:0007669"/>
    <property type="project" value="UniProtKB-UniRule"/>
</dbReference>
<dbReference type="Gene3D" id="3.30.70.1050">
    <property type="entry name" value="Trigger factor ribosome-binding domain"/>
    <property type="match status" value="1"/>
</dbReference>
<evidence type="ECO:0000256" key="6">
    <source>
        <dbReference type="ARBA" id="ARBA00023110"/>
    </source>
</evidence>
<keyword evidence="7 11" id="KW-0143">Chaperone</keyword>
<evidence type="ECO:0000256" key="13">
    <source>
        <dbReference type="RuleBase" id="RU003914"/>
    </source>
</evidence>
<dbReference type="InterPro" id="IPR046357">
    <property type="entry name" value="PPIase_dom_sf"/>
</dbReference>
<dbReference type="GO" id="GO:0043022">
    <property type="term" value="F:ribosome binding"/>
    <property type="evidence" value="ECO:0007669"/>
    <property type="project" value="TreeGrafter"/>
</dbReference>
<reference evidence="16" key="1">
    <citation type="submission" date="2023-01" db="EMBL/GenBank/DDBJ databases">
        <title>Comparative Genomic Analysis of the Clinically-Derived Winkia Strain NY0527 Provides Evidence into the Taxonomic Reassignment of Winkia neuii and Characterizes Their Virulence Traits.</title>
        <authorList>
            <person name="Cai X."/>
            <person name="Peng Y."/>
            <person name="Li M."/>
            <person name="Qiu Y."/>
            <person name="Wang Y."/>
            <person name="Xu L."/>
            <person name="Hou Q."/>
        </authorList>
    </citation>
    <scope>NUCLEOTIDE SEQUENCE</scope>
    <source>
        <strain evidence="16">NY0527</strain>
    </source>
</reference>
<dbReference type="GO" id="GO:0051083">
    <property type="term" value="P:'de novo' cotranslational protein folding"/>
    <property type="evidence" value="ECO:0007669"/>
    <property type="project" value="TreeGrafter"/>
</dbReference>
<evidence type="ECO:0000256" key="7">
    <source>
        <dbReference type="ARBA" id="ARBA00023186"/>
    </source>
</evidence>
<dbReference type="Gene3D" id="3.10.50.40">
    <property type="match status" value="1"/>
</dbReference>
<sequence length="453" mass="49499">MKTTVENLAKTKVKLTVEVSAEELQPAMDKAYKEVGQQVNVPGFRKGHVPPQIIDRRIGRAYVVEQAINSKMSDFYSQALAEAKVQPLAQPAIEVTDIPTGKGEDQKLVFTAEVEIMPEFEIASTDGLKIKVDNVSVSDDDVEAELDQLRTRFGSLKGVERAAQKGDFVSIDMNASVEGEEIDSVSGVSYEVGSGSMMEGMDEALEGMSAGEETDFDTTMRGGDHEGEAGKVHLKLRSVKVRELPEADDDFAQMASEFDTIGELRADLRKNVEQGKAGEQAVQARDRVLEHLRDNTEVPLPEDILKSEIEARVDESASDEEKEEAKKAIEASLKDQLLLDKLVAEKQVQVSQQELLEFIFQTAQAYGIDPSQLLGGENAQQQMSAMAGDMARNKALVKVLREVEVEDEDGNAVDLSEFTKDPAEEEAKATAEAAAEAAAEEAAEEEDKGEEDK</sequence>
<dbReference type="Gene3D" id="1.10.3120.10">
    <property type="entry name" value="Trigger factor, C-terminal domain"/>
    <property type="match status" value="1"/>
</dbReference>
<dbReference type="GO" id="GO:0015031">
    <property type="term" value="P:protein transport"/>
    <property type="evidence" value="ECO:0007669"/>
    <property type="project" value="UniProtKB-UniRule"/>
</dbReference>
<dbReference type="GO" id="GO:0005737">
    <property type="term" value="C:cytoplasm"/>
    <property type="evidence" value="ECO:0007669"/>
    <property type="project" value="UniProtKB-SubCell"/>
</dbReference>
<organism evidence="16 17">
    <name type="scientific">Winkia neuii subsp. anitrata</name>
    <dbReference type="NCBI Taxonomy" id="29318"/>
    <lineage>
        <taxon>Bacteria</taxon>
        <taxon>Bacillati</taxon>
        <taxon>Actinomycetota</taxon>
        <taxon>Actinomycetes</taxon>
        <taxon>Actinomycetales</taxon>
        <taxon>Actinomycetaceae</taxon>
        <taxon>Winkia</taxon>
    </lineage>
</organism>
<feature type="compositionally biased region" description="Acidic residues" evidence="14">
    <location>
        <begin position="438"/>
        <end position="453"/>
    </location>
</feature>
<feature type="domain" description="PPIase FKBP-type" evidence="15">
    <location>
        <begin position="166"/>
        <end position="213"/>
    </location>
</feature>
<dbReference type="HAMAP" id="MF_00303">
    <property type="entry name" value="Trigger_factor_Tig"/>
    <property type="match status" value="1"/>
</dbReference>
<keyword evidence="5 11" id="KW-0132">Cell division</keyword>